<reference evidence="14" key="1">
    <citation type="submission" date="2016-10" db="EMBL/GenBank/DDBJ databases">
        <title>Sequence of Gallionella enrichment culture.</title>
        <authorList>
            <person name="Poehlein A."/>
            <person name="Muehling M."/>
            <person name="Daniel R."/>
        </authorList>
    </citation>
    <scope>NUCLEOTIDE SEQUENCE</scope>
</reference>
<evidence type="ECO:0000259" key="13">
    <source>
        <dbReference type="PROSITE" id="PS50929"/>
    </source>
</evidence>
<sequence>MPNQAVHTSRVLYTRLLTYIRPYWRVFALAVLGMVCTSATEPVFPAIMKYLLDHGFRTADKRLVWLIPSGIVLLFLVRGILSFCTNYLMTWISTHLVTDLRREMFAKILLLPTQTFHEQSSGKLISRILYDTTNVNLAATSVLVTAVRETLTGLALLAYLLYLDWKLTLITLAIGPLIAIIAKGFGRRMRAASRASFESIRAMSHTIEETVAAHKIVKIFGGQNQQIERFHQNTKLFCRAMMREAVPASAMTPITHLSASVAIALIAYLALSQSTGQAGTSAGGFVSFITAMLLLISPIKQLTAISPIMQRGLAACESVFSLLDYTIEVDTGKKDFTGTIRDIAFEHVSFSYPGAERQTLNDVSFHVSAGQTVALVGASGGGKTTVSALIPRFYRPTAGCIKLDGMDINELTLGSLRHQIAMVSQDIVLFNDTVQANIAFGSNYTTNRESVIAAAKAANAWDFIQQLPQGLDTSIGEDGAKLSGGQRQRIAIARALLKNAPILILDEATSALDTESERQVQAALSALMKNRTTLVIAHRLSTIEHADRIIVLDQGRIVETGTHAELLRAGGYYANLSRLQT</sequence>
<evidence type="ECO:0000256" key="5">
    <source>
        <dbReference type="ARBA" id="ARBA00022741"/>
    </source>
</evidence>
<evidence type="ECO:0000256" key="7">
    <source>
        <dbReference type="ARBA" id="ARBA00022967"/>
    </source>
</evidence>
<keyword evidence="14" id="KW-0378">Hydrolase</keyword>
<dbReference type="GO" id="GO:0005524">
    <property type="term" value="F:ATP binding"/>
    <property type="evidence" value="ECO:0007669"/>
    <property type="project" value="UniProtKB-KW"/>
</dbReference>
<evidence type="ECO:0000256" key="2">
    <source>
        <dbReference type="ARBA" id="ARBA00022448"/>
    </source>
</evidence>
<dbReference type="SUPFAM" id="SSF90123">
    <property type="entry name" value="ABC transporter transmembrane region"/>
    <property type="match status" value="1"/>
</dbReference>
<feature type="transmembrane region" description="Helical" evidence="11">
    <location>
        <begin position="277"/>
        <end position="296"/>
    </location>
</feature>
<dbReference type="SUPFAM" id="SSF52540">
    <property type="entry name" value="P-loop containing nucleoside triphosphate hydrolases"/>
    <property type="match status" value="1"/>
</dbReference>
<keyword evidence="7" id="KW-1278">Translocase</keyword>
<comment type="caution">
    <text evidence="14">The sequence shown here is derived from an EMBL/GenBank/DDBJ whole genome shotgun (WGS) entry which is preliminary data.</text>
</comment>
<proteinExistence type="predicted"/>
<feature type="transmembrane region" description="Helical" evidence="11">
    <location>
        <begin position="167"/>
        <end position="186"/>
    </location>
</feature>
<dbReference type="InterPro" id="IPR011917">
    <property type="entry name" value="ABC_transpr_lipidA"/>
</dbReference>
<protein>
    <submittedName>
        <fullName evidence="14">Lipid A export ATP-binding/permease protein MsbA</fullName>
        <ecNumber evidence="14">3.6.3.-</ecNumber>
    </submittedName>
</protein>
<evidence type="ECO:0000256" key="6">
    <source>
        <dbReference type="ARBA" id="ARBA00022840"/>
    </source>
</evidence>
<evidence type="ECO:0000256" key="1">
    <source>
        <dbReference type="ARBA" id="ARBA00004141"/>
    </source>
</evidence>
<keyword evidence="9" id="KW-0445">Lipid transport</keyword>
<evidence type="ECO:0000313" key="14">
    <source>
        <dbReference type="EMBL" id="OIQ73125.1"/>
    </source>
</evidence>
<dbReference type="EMBL" id="MLJW01002993">
    <property type="protein sequence ID" value="OIQ73125.1"/>
    <property type="molecule type" value="Genomic_DNA"/>
</dbReference>
<dbReference type="PROSITE" id="PS50893">
    <property type="entry name" value="ABC_TRANSPORTER_2"/>
    <property type="match status" value="1"/>
</dbReference>
<dbReference type="AlphaFoldDB" id="A0A1J5QAX3"/>
<dbReference type="Gene3D" id="3.40.50.300">
    <property type="entry name" value="P-loop containing nucleotide triphosphate hydrolases"/>
    <property type="match status" value="1"/>
</dbReference>
<keyword evidence="2" id="KW-0813">Transport</keyword>
<keyword evidence="10 11" id="KW-0472">Membrane</keyword>
<dbReference type="InterPro" id="IPR017871">
    <property type="entry name" value="ABC_transporter-like_CS"/>
</dbReference>
<feature type="transmembrane region" description="Helical" evidence="11">
    <location>
        <begin position="63"/>
        <end position="81"/>
    </location>
</feature>
<keyword evidence="6 14" id="KW-0067">ATP-binding</keyword>
<evidence type="ECO:0000256" key="10">
    <source>
        <dbReference type="ARBA" id="ARBA00023136"/>
    </source>
</evidence>
<name>A0A1J5QAX3_9ZZZZ</name>
<evidence type="ECO:0000256" key="11">
    <source>
        <dbReference type="SAM" id="Phobius"/>
    </source>
</evidence>
<accession>A0A1J5QAX3</accession>
<dbReference type="InterPro" id="IPR027417">
    <property type="entry name" value="P-loop_NTPase"/>
</dbReference>
<dbReference type="EC" id="3.6.3.-" evidence="14"/>
<keyword evidence="8 11" id="KW-1133">Transmembrane helix</keyword>
<comment type="subcellular location">
    <subcellularLocation>
        <location evidence="1">Membrane</location>
        <topology evidence="1">Multi-pass membrane protein</topology>
    </subcellularLocation>
</comment>
<dbReference type="PANTHER" id="PTHR43394:SF1">
    <property type="entry name" value="ATP-BINDING CASSETTE SUB-FAMILY B MEMBER 10, MITOCHONDRIAL"/>
    <property type="match status" value="1"/>
</dbReference>
<evidence type="ECO:0000256" key="8">
    <source>
        <dbReference type="ARBA" id="ARBA00022989"/>
    </source>
</evidence>
<dbReference type="GO" id="GO:0016887">
    <property type="term" value="F:ATP hydrolysis activity"/>
    <property type="evidence" value="ECO:0007669"/>
    <property type="project" value="InterPro"/>
</dbReference>
<evidence type="ECO:0000256" key="9">
    <source>
        <dbReference type="ARBA" id="ARBA00023055"/>
    </source>
</evidence>
<dbReference type="InterPro" id="IPR011527">
    <property type="entry name" value="ABC1_TM_dom"/>
</dbReference>
<feature type="transmembrane region" description="Helical" evidence="11">
    <location>
        <begin position="26"/>
        <end position="51"/>
    </location>
</feature>
<dbReference type="InterPro" id="IPR036640">
    <property type="entry name" value="ABC1_TM_sf"/>
</dbReference>
<feature type="transmembrane region" description="Helical" evidence="11">
    <location>
        <begin position="245"/>
        <end position="271"/>
    </location>
</feature>
<dbReference type="GO" id="GO:0016020">
    <property type="term" value="C:membrane"/>
    <property type="evidence" value="ECO:0007669"/>
    <property type="project" value="UniProtKB-SubCell"/>
</dbReference>
<keyword evidence="3" id="KW-1003">Cell membrane</keyword>
<gene>
    <name evidence="14" type="primary">msbA_18</name>
    <name evidence="14" type="ORF">GALL_452410</name>
</gene>
<dbReference type="InterPro" id="IPR039421">
    <property type="entry name" value="Type_1_exporter"/>
</dbReference>
<dbReference type="GO" id="GO:0034040">
    <property type="term" value="F:ATPase-coupled lipid transmembrane transporter activity"/>
    <property type="evidence" value="ECO:0007669"/>
    <property type="project" value="InterPro"/>
</dbReference>
<organism evidence="14">
    <name type="scientific">mine drainage metagenome</name>
    <dbReference type="NCBI Taxonomy" id="410659"/>
    <lineage>
        <taxon>unclassified sequences</taxon>
        <taxon>metagenomes</taxon>
        <taxon>ecological metagenomes</taxon>
    </lineage>
</organism>
<dbReference type="SMART" id="SM00382">
    <property type="entry name" value="AAA"/>
    <property type="match status" value="1"/>
</dbReference>
<dbReference type="Pfam" id="PF00664">
    <property type="entry name" value="ABC_membrane"/>
    <property type="match status" value="1"/>
</dbReference>
<dbReference type="FunFam" id="3.40.50.300:FF:000218">
    <property type="entry name" value="Multidrug ABC transporter ATP-binding protein"/>
    <property type="match status" value="1"/>
</dbReference>
<dbReference type="CDD" id="cd18552">
    <property type="entry name" value="ABC_6TM_MsbA_like"/>
    <property type="match status" value="1"/>
</dbReference>
<dbReference type="Pfam" id="PF00005">
    <property type="entry name" value="ABC_tran"/>
    <property type="match status" value="1"/>
</dbReference>
<dbReference type="PROSITE" id="PS00211">
    <property type="entry name" value="ABC_TRANSPORTER_1"/>
    <property type="match status" value="1"/>
</dbReference>
<dbReference type="PANTHER" id="PTHR43394">
    <property type="entry name" value="ATP-DEPENDENT PERMEASE MDL1, MITOCHONDRIAL"/>
    <property type="match status" value="1"/>
</dbReference>
<dbReference type="NCBIfam" id="TIGR02203">
    <property type="entry name" value="MsbA_lipidA"/>
    <property type="match status" value="1"/>
</dbReference>
<feature type="domain" description="ABC transmembrane type-1" evidence="13">
    <location>
        <begin position="28"/>
        <end position="311"/>
    </location>
</feature>
<dbReference type="PROSITE" id="PS50929">
    <property type="entry name" value="ABC_TM1F"/>
    <property type="match status" value="1"/>
</dbReference>
<evidence type="ECO:0000256" key="3">
    <source>
        <dbReference type="ARBA" id="ARBA00022475"/>
    </source>
</evidence>
<evidence type="ECO:0000259" key="12">
    <source>
        <dbReference type="PROSITE" id="PS50893"/>
    </source>
</evidence>
<dbReference type="InterPro" id="IPR003439">
    <property type="entry name" value="ABC_transporter-like_ATP-bd"/>
</dbReference>
<keyword evidence="4 11" id="KW-0812">Transmembrane</keyword>
<dbReference type="Gene3D" id="1.20.1560.10">
    <property type="entry name" value="ABC transporter type 1, transmembrane domain"/>
    <property type="match status" value="1"/>
</dbReference>
<dbReference type="GO" id="GO:0015421">
    <property type="term" value="F:ABC-type oligopeptide transporter activity"/>
    <property type="evidence" value="ECO:0007669"/>
    <property type="project" value="TreeGrafter"/>
</dbReference>
<dbReference type="InterPro" id="IPR003593">
    <property type="entry name" value="AAA+_ATPase"/>
</dbReference>
<evidence type="ECO:0000256" key="4">
    <source>
        <dbReference type="ARBA" id="ARBA00022692"/>
    </source>
</evidence>
<keyword evidence="5" id="KW-0547">Nucleotide-binding</keyword>
<feature type="domain" description="ABC transporter" evidence="12">
    <location>
        <begin position="343"/>
        <end position="579"/>
    </location>
</feature>